<evidence type="ECO:0000313" key="1">
    <source>
        <dbReference type="EMBL" id="QEG36046.1"/>
    </source>
</evidence>
<keyword evidence="2" id="KW-1185">Reference proteome</keyword>
<gene>
    <name evidence="1" type="ORF">Pr1d_33550</name>
</gene>
<protein>
    <submittedName>
        <fullName evidence="1">Uncharacterized protein</fullName>
    </submittedName>
</protein>
<dbReference type="Proteomes" id="UP000323917">
    <property type="component" value="Chromosome"/>
</dbReference>
<name>A0A5B9QGI7_9BACT</name>
<accession>A0A5B9QGI7</accession>
<dbReference type="EMBL" id="CP042913">
    <property type="protein sequence ID" value="QEG36046.1"/>
    <property type="molecule type" value="Genomic_DNA"/>
</dbReference>
<sequence length="48" mass="5549">MPISQFERVVILPVKESSLLVDLRQELWLQGGVQYAYINPTRFNLSEA</sequence>
<organism evidence="1 2">
    <name type="scientific">Bythopirellula goksoeyrii</name>
    <dbReference type="NCBI Taxonomy" id="1400387"/>
    <lineage>
        <taxon>Bacteria</taxon>
        <taxon>Pseudomonadati</taxon>
        <taxon>Planctomycetota</taxon>
        <taxon>Planctomycetia</taxon>
        <taxon>Pirellulales</taxon>
        <taxon>Lacipirellulaceae</taxon>
        <taxon>Bythopirellula</taxon>
    </lineage>
</organism>
<dbReference type="KEGG" id="bgok:Pr1d_33550"/>
<dbReference type="AlphaFoldDB" id="A0A5B9QGI7"/>
<evidence type="ECO:0000313" key="2">
    <source>
        <dbReference type="Proteomes" id="UP000323917"/>
    </source>
</evidence>
<reference evidence="1 2" key="1">
    <citation type="submission" date="2019-08" db="EMBL/GenBank/DDBJ databases">
        <title>Deep-cultivation of Planctomycetes and their phenomic and genomic characterization uncovers novel biology.</title>
        <authorList>
            <person name="Wiegand S."/>
            <person name="Jogler M."/>
            <person name="Boedeker C."/>
            <person name="Pinto D."/>
            <person name="Vollmers J."/>
            <person name="Rivas-Marin E."/>
            <person name="Kohn T."/>
            <person name="Peeters S.H."/>
            <person name="Heuer A."/>
            <person name="Rast P."/>
            <person name="Oberbeckmann S."/>
            <person name="Bunk B."/>
            <person name="Jeske O."/>
            <person name="Meyerdierks A."/>
            <person name="Storesund J.E."/>
            <person name="Kallscheuer N."/>
            <person name="Luecker S."/>
            <person name="Lage O.M."/>
            <person name="Pohl T."/>
            <person name="Merkel B.J."/>
            <person name="Hornburger P."/>
            <person name="Mueller R.-W."/>
            <person name="Bruemmer F."/>
            <person name="Labrenz M."/>
            <person name="Spormann A.M."/>
            <person name="Op den Camp H."/>
            <person name="Overmann J."/>
            <person name="Amann R."/>
            <person name="Jetten M.S.M."/>
            <person name="Mascher T."/>
            <person name="Medema M.H."/>
            <person name="Devos D.P."/>
            <person name="Kaster A.-K."/>
            <person name="Ovreas L."/>
            <person name="Rohde M."/>
            <person name="Galperin M.Y."/>
            <person name="Jogler C."/>
        </authorList>
    </citation>
    <scope>NUCLEOTIDE SEQUENCE [LARGE SCALE GENOMIC DNA]</scope>
    <source>
        <strain evidence="1 2">Pr1d</strain>
    </source>
</reference>
<proteinExistence type="predicted"/>